<keyword evidence="10" id="KW-0067">ATP-binding</keyword>
<dbReference type="InterPro" id="IPR007010">
    <property type="entry name" value="PolA_pol_RNA-bd_dom"/>
</dbReference>
<evidence type="ECO:0000259" key="15">
    <source>
        <dbReference type="Pfam" id="PF20750"/>
    </source>
</evidence>
<evidence type="ECO:0000256" key="5">
    <source>
        <dbReference type="ARBA" id="ARBA00012388"/>
    </source>
</evidence>
<dbReference type="InterPro" id="IPR043519">
    <property type="entry name" value="NT_sf"/>
</dbReference>
<dbReference type="PANTHER" id="PTHR10682">
    <property type="entry name" value="POLY A POLYMERASE"/>
    <property type="match status" value="1"/>
</dbReference>
<dbReference type="InterPro" id="IPR048840">
    <property type="entry name" value="PolA_pol_NTPase"/>
</dbReference>
<dbReference type="GO" id="GO:0005634">
    <property type="term" value="C:nucleus"/>
    <property type="evidence" value="ECO:0007669"/>
    <property type="project" value="UniProtKB-SubCell"/>
</dbReference>
<keyword evidence="17" id="KW-1185">Reference proteome</keyword>
<dbReference type="GO" id="GO:0031123">
    <property type="term" value="P:RNA 3'-end processing"/>
    <property type="evidence" value="ECO:0007669"/>
    <property type="project" value="InterPro"/>
</dbReference>
<keyword evidence="12" id="KW-0539">Nucleus</keyword>
<evidence type="ECO:0000259" key="14">
    <source>
        <dbReference type="Pfam" id="PF04928"/>
    </source>
</evidence>
<evidence type="ECO:0000256" key="6">
    <source>
        <dbReference type="ARBA" id="ARBA00022664"/>
    </source>
</evidence>
<dbReference type="KEGG" id="ehx:EMIHUDRAFT_462293"/>
<dbReference type="eggNOG" id="KOG2245">
    <property type="taxonomic scope" value="Eukaryota"/>
</dbReference>
<dbReference type="GO" id="GO:1990817">
    <property type="term" value="F:poly(A) RNA polymerase activity"/>
    <property type="evidence" value="ECO:0007669"/>
    <property type="project" value="UniProtKB-EC"/>
</dbReference>
<comment type="subcellular location">
    <subcellularLocation>
        <location evidence="3">Nucleus</location>
    </subcellularLocation>
</comment>
<evidence type="ECO:0000256" key="1">
    <source>
        <dbReference type="ARBA" id="ARBA00001936"/>
    </source>
</evidence>
<name>A0A0D3KQZ8_EMIH1</name>
<feature type="domain" description="Poly(A) polymerase RNA-binding" evidence="13">
    <location>
        <begin position="354"/>
        <end position="407"/>
    </location>
</feature>
<dbReference type="RefSeq" id="XP_005790612.1">
    <property type="nucleotide sequence ID" value="XM_005790555.1"/>
</dbReference>
<organism evidence="16 17">
    <name type="scientific">Emiliania huxleyi (strain CCMP1516)</name>
    <dbReference type="NCBI Taxonomy" id="280463"/>
    <lineage>
        <taxon>Eukaryota</taxon>
        <taxon>Haptista</taxon>
        <taxon>Haptophyta</taxon>
        <taxon>Prymnesiophyceae</taxon>
        <taxon>Isochrysidales</taxon>
        <taxon>Noelaerhabdaceae</taxon>
        <taxon>Emiliania</taxon>
    </lineage>
</organism>
<evidence type="ECO:0000256" key="3">
    <source>
        <dbReference type="ARBA" id="ARBA00004123"/>
    </source>
</evidence>
<keyword evidence="11" id="KW-0460">Magnesium</keyword>
<evidence type="ECO:0000256" key="4">
    <source>
        <dbReference type="ARBA" id="ARBA00010912"/>
    </source>
</evidence>
<dbReference type="GeneID" id="17283453"/>
<dbReference type="Gene3D" id="3.30.460.10">
    <property type="entry name" value="Beta Polymerase, domain 2"/>
    <property type="match status" value="1"/>
</dbReference>
<protein>
    <recommendedName>
        <fullName evidence="5">polynucleotide adenylyltransferase</fullName>
        <ecNumber evidence="5">2.7.7.19</ecNumber>
    </recommendedName>
</protein>
<reference evidence="16" key="2">
    <citation type="submission" date="2024-10" db="UniProtKB">
        <authorList>
            <consortium name="EnsemblProtists"/>
        </authorList>
    </citation>
    <scope>IDENTIFICATION</scope>
</reference>
<proteinExistence type="inferred from homology"/>
<dbReference type="EnsemblProtists" id="EOD38183">
    <property type="protein sequence ID" value="EOD38183"/>
    <property type="gene ID" value="EMIHUDRAFT_462293"/>
</dbReference>
<dbReference type="HOGENOM" id="CLU_508496_0_0_1"/>
<dbReference type="SUPFAM" id="SSF81631">
    <property type="entry name" value="PAP/OAS1 substrate-binding domain"/>
    <property type="match status" value="1"/>
</dbReference>
<reference evidence="17" key="1">
    <citation type="journal article" date="2013" name="Nature">
        <title>Pan genome of the phytoplankton Emiliania underpins its global distribution.</title>
        <authorList>
            <person name="Read B.A."/>
            <person name="Kegel J."/>
            <person name="Klute M.J."/>
            <person name="Kuo A."/>
            <person name="Lefebvre S.C."/>
            <person name="Maumus F."/>
            <person name="Mayer C."/>
            <person name="Miller J."/>
            <person name="Monier A."/>
            <person name="Salamov A."/>
            <person name="Young J."/>
            <person name="Aguilar M."/>
            <person name="Claverie J.M."/>
            <person name="Frickenhaus S."/>
            <person name="Gonzalez K."/>
            <person name="Herman E.K."/>
            <person name="Lin Y.C."/>
            <person name="Napier J."/>
            <person name="Ogata H."/>
            <person name="Sarno A.F."/>
            <person name="Shmutz J."/>
            <person name="Schroeder D."/>
            <person name="de Vargas C."/>
            <person name="Verret F."/>
            <person name="von Dassow P."/>
            <person name="Valentin K."/>
            <person name="Van de Peer Y."/>
            <person name="Wheeler G."/>
            <person name="Dacks J.B."/>
            <person name="Delwiche C.F."/>
            <person name="Dyhrman S.T."/>
            <person name="Glockner G."/>
            <person name="John U."/>
            <person name="Richards T."/>
            <person name="Worden A.Z."/>
            <person name="Zhang X."/>
            <person name="Grigoriev I.V."/>
            <person name="Allen A.E."/>
            <person name="Bidle K."/>
            <person name="Borodovsky M."/>
            <person name="Bowler C."/>
            <person name="Brownlee C."/>
            <person name="Cock J.M."/>
            <person name="Elias M."/>
            <person name="Gladyshev V.N."/>
            <person name="Groth M."/>
            <person name="Guda C."/>
            <person name="Hadaegh A."/>
            <person name="Iglesias-Rodriguez M.D."/>
            <person name="Jenkins J."/>
            <person name="Jones B.M."/>
            <person name="Lawson T."/>
            <person name="Leese F."/>
            <person name="Lindquist E."/>
            <person name="Lobanov A."/>
            <person name="Lomsadze A."/>
            <person name="Malik S.B."/>
            <person name="Marsh M.E."/>
            <person name="Mackinder L."/>
            <person name="Mock T."/>
            <person name="Mueller-Roeber B."/>
            <person name="Pagarete A."/>
            <person name="Parker M."/>
            <person name="Probert I."/>
            <person name="Quesneville H."/>
            <person name="Raines C."/>
            <person name="Rensing S.A."/>
            <person name="Riano-Pachon D.M."/>
            <person name="Richier S."/>
            <person name="Rokitta S."/>
            <person name="Shiraiwa Y."/>
            <person name="Soanes D.M."/>
            <person name="van der Giezen M."/>
            <person name="Wahlund T.M."/>
            <person name="Williams B."/>
            <person name="Wilson W."/>
            <person name="Wolfe G."/>
            <person name="Wurch L.L."/>
        </authorList>
    </citation>
    <scope>NUCLEOTIDE SEQUENCE</scope>
</reference>
<dbReference type="PaxDb" id="2903-EOD38183"/>
<dbReference type="GO" id="GO:0046872">
    <property type="term" value="F:metal ion binding"/>
    <property type="evidence" value="ECO:0007669"/>
    <property type="project" value="UniProtKB-KW"/>
</dbReference>
<evidence type="ECO:0000256" key="2">
    <source>
        <dbReference type="ARBA" id="ARBA00001946"/>
    </source>
</evidence>
<feature type="domain" description="Poly(A) polymerase nucleotidyltransferase" evidence="15">
    <location>
        <begin position="18"/>
        <end position="177"/>
    </location>
</feature>
<dbReference type="AlphaFoldDB" id="A0A0D3KQZ8"/>
<evidence type="ECO:0000313" key="16">
    <source>
        <dbReference type="EnsemblProtists" id="EOD38183"/>
    </source>
</evidence>
<dbReference type="InterPro" id="IPR007012">
    <property type="entry name" value="PolA_pol_cen_dom"/>
</dbReference>
<dbReference type="Pfam" id="PF20750">
    <property type="entry name" value="PAP_NTPase"/>
    <property type="match status" value="1"/>
</dbReference>
<sequence length="536" mass="57048">MSAPLKKKTKLAAAPTLGVSAPISLAGPDAHDLRETLALEQELREAPAAGEGATASADGAEVYERLVAITAQWVQAVGLRAGLSDEQVRDAGCALLPFGSYALLEELMPGSDLDLVVVVPYFVDRADFFAGGGLGGALLAHGAANLLAVEDAFVPVLKLSLGGVAVDLLLARAKASSSHEIQPRPHTITVPQVPRRPSLTDTLHLYSRCIDEPDALSLNGCLVAAEVLRLVPSAAAFRTALRAVKLSRWKFGDLVEGTALPVLLAPLAARASDRETAAPPATLGLSRSEWNPASWRDRSYLMPVITPTRPRLNATRTVTRTTLAVLRNELERARELLQTQQSGGATAVLERSPFFSSYRGYICVHVFAAAVSEQRYWRGWVKSRISRFVGALERYGRIERLHPLPTAVRVEPPPAVLRQMQLMPAAAAAAAAAAPAAAPPPGCHCCFFIGVGFAPERLAPPPAARSAPTDAPDGTSLDLRDAAEEFVDLVAGWEQMPRLCPSGQVHLCYCRQPELPAALTSGFLPADAADDEADDF</sequence>
<dbReference type="Pfam" id="PF04928">
    <property type="entry name" value="PAP_central"/>
    <property type="match status" value="1"/>
</dbReference>
<dbReference type="Gene3D" id="1.10.1410.10">
    <property type="match status" value="2"/>
</dbReference>
<dbReference type="SUPFAM" id="SSF55003">
    <property type="entry name" value="PAP/Archaeal CCA-adding enzyme, C-terminal domain"/>
    <property type="match status" value="1"/>
</dbReference>
<feature type="domain" description="Poly(A) polymerase central" evidence="14">
    <location>
        <begin position="285"/>
        <end position="343"/>
    </location>
</feature>
<keyword evidence="6" id="KW-0507">mRNA processing</keyword>
<dbReference type="EC" id="2.7.7.19" evidence="5"/>
<accession>A0A0D3KQZ8</accession>
<dbReference type="GO" id="GO:0005524">
    <property type="term" value="F:ATP binding"/>
    <property type="evidence" value="ECO:0007669"/>
    <property type="project" value="UniProtKB-KW"/>
</dbReference>
<dbReference type="STRING" id="2903.R1DRR5"/>
<keyword evidence="8" id="KW-0479">Metal-binding</keyword>
<dbReference type="Pfam" id="PF04926">
    <property type="entry name" value="PAP_RNA-bind"/>
    <property type="match status" value="1"/>
</dbReference>
<evidence type="ECO:0000313" key="17">
    <source>
        <dbReference type="Proteomes" id="UP000013827"/>
    </source>
</evidence>
<dbReference type="GO" id="GO:0003723">
    <property type="term" value="F:RNA binding"/>
    <property type="evidence" value="ECO:0007669"/>
    <property type="project" value="InterPro"/>
</dbReference>
<evidence type="ECO:0000256" key="10">
    <source>
        <dbReference type="ARBA" id="ARBA00022840"/>
    </source>
</evidence>
<comment type="cofactor">
    <cofactor evidence="1">
        <name>Mn(2+)</name>
        <dbReference type="ChEBI" id="CHEBI:29035"/>
    </cofactor>
</comment>
<dbReference type="SUPFAM" id="SSF81301">
    <property type="entry name" value="Nucleotidyltransferase"/>
    <property type="match status" value="1"/>
</dbReference>
<keyword evidence="9" id="KW-0547">Nucleotide-binding</keyword>
<dbReference type="Gene3D" id="3.30.70.590">
    <property type="entry name" value="Poly(A) polymerase predicted RNA binding domain"/>
    <property type="match status" value="1"/>
</dbReference>
<keyword evidence="7" id="KW-0808">Transferase</keyword>
<evidence type="ECO:0000256" key="11">
    <source>
        <dbReference type="ARBA" id="ARBA00022842"/>
    </source>
</evidence>
<evidence type="ECO:0000256" key="9">
    <source>
        <dbReference type="ARBA" id="ARBA00022741"/>
    </source>
</evidence>
<comment type="cofactor">
    <cofactor evidence="2">
        <name>Mg(2+)</name>
        <dbReference type="ChEBI" id="CHEBI:18420"/>
    </cofactor>
</comment>
<evidence type="ECO:0000256" key="7">
    <source>
        <dbReference type="ARBA" id="ARBA00022679"/>
    </source>
</evidence>
<evidence type="ECO:0000256" key="12">
    <source>
        <dbReference type="ARBA" id="ARBA00023242"/>
    </source>
</evidence>
<dbReference type="GO" id="GO:0006397">
    <property type="term" value="P:mRNA processing"/>
    <property type="evidence" value="ECO:0007669"/>
    <property type="project" value="UniProtKB-KW"/>
</dbReference>
<evidence type="ECO:0000259" key="13">
    <source>
        <dbReference type="Pfam" id="PF04926"/>
    </source>
</evidence>
<dbReference type="Proteomes" id="UP000013827">
    <property type="component" value="Unassembled WGS sequence"/>
</dbReference>
<comment type="similarity">
    <text evidence="4">Belongs to the poly(A) polymerase family.</text>
</comment>
<dbReference type="InterPro" id="IPR011068">
    <property type="entry name" value="NuclTrfase_I-like_C"/>
</dbReference>
<evidence type="ECO:0000256" key="8">
    <source>
        <dbReference type="ARBA" id="ARBA00022723"/>
    </source>
</evidence>
<dbReference type="PANTHER" id="PTHR10682:SF26">
    <property type="entry name" value="POLY(A) POLYMERASE"/>
    <property type="match status" value="1"/>
</dbReference>